<sequence length="130" mass="14798">MIFSNAVRLYSLDDEMTDSRKRIAILRFPVIKYGYPGRTGPAFNHREKDKDVVKQIMRQGGKECLLGDAADIDVLRRAGIEKAGTVLALQREKEQIIMPAPATEPCRNDRIVLIGTDEEEQDFWDVAMME</sequence>
<comment type="caution">
    <text evidence="2">The sequence shown here is derived from an EMBL/GenBank/DDBJ whole genome shotgun (WGS) entry which is preliminary data.</text>
</comment>
<evidence type="ECO:0000313" key="2">
    <source>
        <dbReference type="EMBL" id="RWX52458.1"/>
    </source>
</evidence>
<organism evidence="2 3">
    <name type="scientific">Candidatus Electrothrix marina</name>
    <dbReference type="NCBI Taxonomy" id="1859130"/>
    <lineage>
        <taxon>Bacteria</taxon>
        <taxon>Pseudomonadati</taxon>
        <taxon>Thermodesulfobacteriota</taxon>
        <taxon>Desulfobulbia</taxon>
        <taxon>Desulfobulbales</taxon>
        <taxon>Desulfobulbaceae</taxon>
        <taxon>Candidatus Electrothrix</taxon>
    </lineage>
</organism>
<dbReference type="Pfam" id="PF02254">
    <property type="entry name" value="TrkA_N"/>
    <property type="match status" value="1"/>
</dbReference>
<dbReference type="Proteomes" id="UP000288892">
    <property type="component" value="Unassembled WGS sequence"/>
</dbReference>
<accession>A0A444JHK5</accession>
<keyword evidence="3" id="KW-1185">Reference proteome</keyword>
<evidence type="ECO:0000259" key="1">
    <source>
        <dbReference type="Pfam" id="PF02254"/>
    </source>
</evidence>
<dbReference type="Gene3D" id="3.40.50.720">
    <property type="entry name" value="NAD(P)-binding Rossmann-like Domain"/>
    <property type="match status" value="1"/>
</dbReference>
<name>A0A444JHK5_9BACT</name>
<proteinExistence type="predicted"/>
<dbReference type="EMBL" id="MTKS01000011">
    <property type="protein sequence ID" value="RWX52458.1"/>
    <property type="molecule type" value="Genomic_DNA"/>
</dbReference>
<protein>
    <submittedName>
        <fullName evidence="2">TrkA-N domain-containing protein</fullName>
    </submittedName>
</protein>
<dbReference type="InterPro" id="IPR036291">
    <property type="entry name" value="NAD(P)-bd_dom_sf"/>
</dbReference>
<gene>
    <name evidence="2" type="ORF">VU01_101112</name>
</gene>
<dbReference type="InterPro" id="IPR003148">
    <property type="entry name" value="RCK_N"/>
</dbReference>
<reference evidence="2 3" key="1">
    <citation type="submission" date="2017-01" db="EMBL/GenBank/DDBJ databases">
        <title>The cable genome- insights into the physiology and evolution of filamentous bacteria capable of sulfide oxidation via long distance electron transfer.</title>
        <authorList>
            <person name="Schreiber L."/>
            <person name="Bjerg J.T."/>
            <person name="Boggild A."/>
            <person name="Van De Vossenberg J."/>
            <person name="Meysman F."/>
            <person name="Nielsen L.P."/>
            <person name="Schramm A."/>
            <person name="Kjeldsen K.U."/>
        </authorList>
    </citation>
    <scope>NUCLEOTIDE SEQUENCE [LARGE SCALE GENOMIC DNA]</scope>
    <source>
        <strain evidence="2">A5</strain>
    </source>
</reference>
<evidence type="ECO:0000313" key="3">
    <source>
        <dbReference type="Proteomes" id="UP000288892"/>
    </source>
</evidence>
<dbReference type="AlphaFoldDB" id="A0A444JHK5"/>
<dbReference type="SUPFAM" id="SSF51735">
    <property type="entry name" value="NAD(P)-binding Rossmann-fold domains"/>
    <property type="match status" value="1"/>
</dbReference>
<dbReference type="GO" id="GO:0006813">
    <property type="term" value="P:potassium ion transport"/>
    <property type="evidence" value="ECO:0007669"/>
    <property type="project" value="InterPro"/>
</dbReference>
<feature type="domain" description="RCK N-terminal" evidence="1">
    <location>
        <begin position="47"/>
        <end position="100"/>
    </location>
</feature>